<organism evidence="1 2">
    <name type="scientific">Austropuccinia psidii MF-1</name>
    <dbReference type="NCBI Taxonomy" id="1389203"/>
    <lineage>
        <taxon>Eukaryota</taxon>
        <taxon>Fungi</taxon>
        <taxon>Dikarya</taxon>
        <taxon>Basidiomycota</taxon>
        <taxon>Pucciniomycotina</taxon>
        <taxon>Pucciniomycetes</taxon>
        <taxon>Pucciniales</taxon>
        <taxon>Sphaerophragmiaceae</taxon>
        <taxon>Austropuccinia</taxon>
    </lineage>
</organism>
<dbReference type="Proteomes" id="UP000765509">
    <property type="component" value="Unassembled WGS sequence"/>
</dbReference>
<accession>A0A9Q3FCK5</accession>
<gene>
    <name evidence="1" type="ORF">O181_074261</name>
</gene>
<sequence length="519" mass="61427">MKILRKTELPKVKSLLKSLYDQSNWPRERLAQARRIGYNGPLSRSSQQQQKDSEEALQTYKVKAQEFINMFEKNFREVGKVDRDISLFVENHLPGLADFTSGRIHNKAEGLSISRGWTKLRQLLPWLKTELVLYHKKGDQLDLLKALASREEIKPEHVLDTINEMKIKDIVNELNRLLRKLKSLSINPGHSRDEHELSLASRLLLETYIFQALNFFYENQLCDQKVLTTFFSTENTLQRTYDHVQSLFKIRMQRGEEIYFTLMPELSFVLNDWNCGHLHNLLRDLDKRQQACLVELMLIGTIQRFENSRHFPQASPEIKAIMAAVTKDRILKHWWLNPSPTPLQKESADKWVLQLGTFFGEIGDSEKRFEFMISYYLYNFIKTYQIRYFPTLPFNNLKENMLLDSKYELFQAGIKLHEAVNRSFDYGHLVQLPLRQRKFLTTVITCEMVEDAETEMHEKAKDYTFIKENLERIAIEDQMLSKWLENNFYLRFYNTLPFSKERRNLWSYGQLPLDQIVSG</sequence>
<dbReference type="EMBL" id="AVOT02039477">
    <property type="protein sequence ID" value="MBW0534546.1"/>
    <property type="molecule type" value="Genomic_DNA"/>
</dbReference>
<evidence type="ECO:0000313" key="1">
    <source>
        <dbReference type="EMBL" id="MBW0534546.1"/>
    </source>
</evidence>
<name>A0A9Q3FCK5_9BASI</name>
<evidence type="ECO:0000313" key="2">
    <source>
        <dbReference type="Proteomes" id="UP000765509"/>
    </source>
</evidence>
<proteinExistence type="predicted"/>
<comment type="caution">
    <text evidence="1">The sequence shown here is derived from an EMBL/GenBank/DDBJ whole genome shotgun (WGS) entry which is preliminary data.</text>
</comment>
<dbReference type="OrthoDB" id="2499263at2759"/>
<reference evidence="1" key="1">
    <citation type="submission" date="2021-03" db="EMBL/GenBank/DDBJ databases">
        <title>Draft genome sequence of rust myrtle Austropuccinia psidii MF-1, a brazilian biotype.</title>
        <authorList>
            <person name="Quecine M.C."/>
            <person name="Pachon D.M.R."/>
            <person name="Bonatelli M.L."/>
            <person name="Correr F.H."/>
            <person name="Franceschini L.M."/>
            <person name="Leite T.F."/>
            <person name="Margarido G.R.A."/>
            <person name="Almeida C.A."/>
            <person name="Ferrarezi J.A."/>
            <person name="Labate C.A."/>
        </authorList>
    </citation>
    <scope>NUCLEOTIDE SEQUENCE</scope>
    <source>
        <strain evidence="1">MF-1</strain>
    </source>
</reference>
<keyword evidence="2" id="KW-1185">Reference proteome</keyword>
<protein>
    <submittedName>
        <fullName evidence="1">Uncharacterized protein</fullName>
    </submittedName>
</protein>
<dbReference type="AlphaFoldDB" id="A0A9Q3FCK5"/>